<dbReference type="PANTHER" id="PTHR46733">
    <property type="entry name" value="26.5 KDA HEAT SHOCK PROTEIN, MITOCHONDRIAL"/>
    <property type="match status" value="1"/>
</dbReference>
<name>A0A2S9XBS6_9BACT</name>
<dbReference type="EMBL" id="PVNK01000286">
    <property type="protein sequence ID" value="PRP90309.1"/>
    <property type="molecule type" value="Genomic_DNA"/>
</dbReference>
<dbReference type="Gene3D" id="2.60.40.790">
    <property type="match status" value="1"/>
</dbReference>
<dbReference type="Pfam" id="PF00011">
    <property type="entry name" value="HSP20"/>
    <property type="match status" value="1"/>
</dbReference>
<dbReference type="InterPro" id="IPR008978">
    <property type="entry name" value="HSP20-like_chaperone"/>
</dbReference>
<dbReference type="PROSITE" id="PS01031">
    <property type="entry name" value="SHSP"/>
    <property type="match status" value="1"/>
</dbReference>
<evidence type="ECO:0000256" key="2">
    <source>
        <dbReference type="PROSITE-ProRule" id="PRU00285"/>
    </source>
</evidence>
<comment type="similarity">
    <text evidence="2 3">Belongs to the small heat shock protein (HSP20) family.</text>
</comment>
<dbReference type="PANTHER" id="PTHR46733:SF4">
    <property type="entry name" value="HEAT SHOCK PROTEIN 21, CHLOROPLASTIC"/>
    <property type="match status" value="1"/>
</dbReference>
<dbReference type="SUPFAM" id="SSF49764">
    <property type="entry name" value="HSP20-like chaperones"/>
    <property type="match status" value="1"/>
</dbReference>
<dbReference type="GO" id="GO:0009408">
    <property type="term" value="P:response to heat"/>
    <property type="evidence" value="ECO:0007669"/>
    <property type="project" value="InterPro"/>
</dbReference>
<keyword evidence="6" id="KW-1185">Reference proteome</keyword>
<sequence length="141" mass="16083">MLIHRFNPNDHFRTMDMLFDAIMPNGRRATNFVRKPARLTLADEEQAFILRAELPGLDPEALELSVGDDWIELTAKRETAVPEGYTALRRERGAYELQRRINLPKRIDQGAVEAQLRDGVLRVSLPKHASVQPRQITIKAA</sequence>
<comment type="caution">
    <text evidence="5">The sequence shown here is derived from an EMBL/GenBank/DDBJ whole genome shotgun (WGS) entry which is preliminary data.</text>
</comment>
<accession>A0A2S9XBS6</accession>
<gene>
    <name evidence="5" type="ORF">ENSA5_66050</name>
</gene>
<dbReference type="CDD" id="cd06464">
    <property type="entry name" value="ACD_sHsps-like"/>
    <property type="match status" value="1"/>
</dbReference>
<dbReference type="InterPro" id="IPR002068">
    <property type="entry name" value="A-crystallin/Hsp20_dom"/>
</dbReference>
<dbReference type="AlphaFoldDB" id="A0A2S9XBS6"/>
<feature type="domain" description="SHSP" evidence="4">
    <location>
        <begin position="28"/>
        <end position="141"/>
    </location>
</feature>
<protein>
    <submittedName>
        <fullName evidence="5">18 kDa heat shock protein</fullName>
    </submittedName>
</protein>
<evidence type="ECO:0000313" key="6">
    <source>
        <dbReference type="Proteomes" id="UP000237968"/>
    </source>
</evidence>
<evidence type="ECO:0000256" key="3">
    <source>
        <dbReference type="RuleBase" id="RU003616"/>
    </source>
</evidence>
<evidence type="ECO:0000256" key="1">
    <source>
        <dbReference type="ARBA" id="ARBA00023016"/>
    </source>
</evidence>
<dbReference type="InterPro" id="IPR044587">
    <property type="entry name" value="HSP21-like"/>
</dbReference>
<dbReference type="Proteomes" id="UP000237968">
    <property type="component" value="Unassembled WGS sequence"/>
</dbReference>
<reference evidence="5 6" key="1">
    <citation type="submission" date="2018-03" db="EMBL/GenBank/DDBJ databases">
        <title>Draft Genome Sequences of the Obligatory Marine Myxobacteria Enhygromyxa salina SWB005.</title>
        <authorList>
            <person name="Poehlein A."/>
            <person name="Moghaddam J.A."/>
            <person name="Harms H."/>
            <person name="Alanjari M."/>
            <person name="Koenig G.M."/>
            <person name="Daniel R."/>
            <person name="Schaeberle T.F."/>
        </authorList>
    </citation>
    <scope>NUCLEOTIDE SEQUENCE [LARGE SCALE GENOMIC DNA]</scope>
    <source>
        <strain evidence="5 6">SWB005</strain>
    </source>
</reference>
<evidence type="ECO:0000259" key="4">
    <source>
        <dbReference type="PROSITE" id="PS01031"/>
    </source>
</evidence>
<organism evidence="5 6">
    <name type="scientific">Enhygromyxa salina</name>
    <dbReference type="NCBI Taxonomy" id="215803"/>
    <lineage>
        <taxon>Bacteria</taxon>
        <taxon>Pseudomonadati</taxon>
        <taxon>Myxococcota</taxon>
        <taxon>Polyangia</taxon>
        <taxon>Nannocystales</taxon>
        <taxon>Nannocystaceae</taxon>
        <taxon>Enhygromyxa</taxon>
    </lineage>
</organism>
<proteinExistence type="inferred from homology"/>
<keyword evidence="1 5" id="KW-0346">Stress response</keyword>
<evidence type="ECO:0000313" key="5">
    <source>
        <dbReference type="EMBL" id="PRP90309.1"/>
    </source>
</evidence>